<organism evidence="7 8">
    <name type="scientific">Nocardioides psychrotolerans</name>
    <dbReference type="NCBI Taxonomy" id="1005945"/>
    <lineage>
        <taxon>Bacteria</taxon>
        <taxon>Bacillati</taxon>
        <taxon>Actinomycetota</taxon>
        <taxon>Actinomycetes</taxon>
        <taxon>Propionibacteriales</taxon>
        <taxon>Nocardioidaceae</taxon>
        <taxon>Nocardioides</taxon>
    </lineage>
</organism>
<dbReference type="STRING" id="1005945.SAMN05216561_10227"/>
<keyword evidence="2" id="KW-0472">Membrane</keyword>
<feature type="region of interest" description="Disordered" evidence="4">
    <location>
        <begin position="617"/>
        <end position="636"/>
    </location>
</feature>
<feature type="domain" description="DUF11" evidence="5">
    <location>
        <begin position="769"/>
        <end position="855"/>
    </location>
</feature>
<evidence type="ECO:0000259" key="5">
    <source>
        <dbReference type="Pfam" id="PF01345"/>
    </source>
</evidence>
<sequence>MLVYELALSRALSKLVVLVILAIATALLPAAAVGQASAASAPPGGASDPGGNNGTVKIVEDGDFDSIPNNDPHVGCTFSLEWYGFDKGADIISTVTFEMQAPTASVGLTVDGPPTVFVGGDPASGAGTPTGLDGRQAYTLSFDGPPHPIQGYHLKLTIETPGSQGSDKKYKVFWVEGCDPVQPPTPGLSLEKSVTDSHDPGSDGQLGETLTYAFSVTNTGNVPLTNVTISDAKLGMSNVACVANLAVGETKPCTTTKSYVVTAADIASGSVHNTATGSAKPPTGPPVSDDDDATIPTPSAPAIVLEKSVTDSPDPDSIGSLGETLTYTFKVTNTGNVPLTNVKIDDAKLGLSNVACVSTLAVGATATCPTVAYTVTAGDVADGKVYNEATAKGKTPSGGEVTDKDDAKIATKKNTPDAPGISLEKSVADVDADGVGSLGEVLTYTFTVTNTGNVVLAPVTISDTKLAMTNVPCVASLAVGATAVCPTKIYPVSSADIGAGSIHNIAIATGTPPSGPGVTDDDDVTIQTPAKPRIHLEKSVADGFDADTIAGPGEVLTYTFVVTNTGNVPLTNVVIDDVKLGMSNVACVASLPVGASATCPTKSYTTTSGDVAAGSIHNTASATGTPPSGPSVTDDDDATICTAAAMPYIFLDKQVLDSSDTDSVGSLGEVLTYTFQVTNTGNVDLTDVTIGDPMFGLSNAPCVGFLAVGATTSCPLLPAQSHTVTQADVDHGSVDNTATTSGTPPTGPKVTDDDTANMPVTGGDPGDVDLVVDKSSNVSIAGPGDEVTYTINVRNQGDGDAHGVVVTDTLPQGTTYVSSSAPCTYASGTVSCNIGTIVAGDDQTVTITVKVNAIASGGGNTSHQHQLDYTKVESHISSFSGVTTSTTQCPSGYVATDGSVRLDHVDQGTGGFEDVDVLTSAVTSDGKGWTGAIRNNTTGQVQAKVEVVCASERTVSGEDHSNPLVITGPSASTQTFGPGRRVVDLTCAAGSYPIQPSYVLTAGTAVVGTRGAGPAWQFIVDVDTSATGTFSIHCLSSAVGAASGHSHDLVFTELSDTVTVPAGQTVEKRLTCPDGYKGIVAWADIDPGLVSLGNDPQPITRVFKFHNPTGGPLSARFGLLCVSIRTNGADNPGSSQITNTASAATSSRDANTGNNSDSATVTVNPTGVTVTPRATVGSNAGKTTVRLDLATGSRRSVTLRLLAAGRVAGLRSGAVLARGRATLEAGSESVRLVARGAAAKALRSGKIGKATLVIVSKGQREVMVIKLR</sequence>
<evidence type="ECO:0000259" key="6">
    <source>
        <dbReference type="Pfam" id="PF24346"/>
    </source>
</evidence>
<dbReference type="Pfam" id="PF24346">
    <property type="entry name" value="DUF7507"/>
    <property type="match status" value="5"/>
</dbReference>
<feature type="region of interest" description="Disordered" evidence="4">
    <location>
        <begin position="730"/>
        <end position="756"/>
    </location>
</feature>
<feature type="domain" description="DUF7507" evidence="6">
    <location>
        <begin position="300"/>
        <end position="403"/>
    </location>
</feature>
<dbReference type="AlphaFoldDB" id="A0A1I3CF21"/>
<dbReference type="InterPro" id="IPR047589">
    <property type="entry name" value="DUF11_rpt"/>
</dbReference>
<dbReference type="Pfam" id="PF01345">
    <property type="entry name" value="DUF11"/>
    <property type="match status" value="1"/>
</dbReference>
<dbReference type="RefSeq" id="WP_091110105.1">
    <property type="nucleotide sequence ID" value="NZ_BKAF01000028.1"/>
</dbReference>
<dbReference type="OrthoDB" id="134475at2"/>
<evidence type="ECO:0000256" key="2">
    <source>
        <dbReference type="ARBA" id="ARBA00023136"/>
    </source>
</evidence>
<dbReference type="NCBIfam" id="TIGR01451">
    <property type="entry name" value="B_ant_repeat"/>
    <property type="match status" value="6"/>
</dbReference>
<evidence type="ECO:0000313" key="8">
    <source>
        <dbReference type="Proteomes" id="UP000198649"/>
    </source>
</evidence>
<protein>
    <submittedName>
        <fullName evidence="7">Conserved repeat domain-containing protein</fullName>
    </submittedName>
</protein>
<reference evidence="7 8" key="1">
    <citation type="submission" date="2016-10" db="EMBL/GenBank/DDBJ databases">
        <authorList>
            <person name="de Groot N.N."/>
        </authorList>
    </citation>
    <scope>NUCLEOTIDE SEQUENCE [LARGE SCALE GENOMIC DNA]</scope>
    <source>
        <strain evidence="7 8">CGMCC 1.11156</strain>
    </source>
</reference>
<feature type="domain" description="DUF7507" evidence="6">
    <location>
        <begin position="531"/>
        <end position="634"/>
    </location>
</feature>
<dbReference type="SUPFAM" id="SSF69179">
    <property type="entry name" value="Integrin domains"/>
    <property type="match status" value="1"/>
</dbReference>
<gene>
    <name evidence="7" type="ORF">SAMN05216561_10227</name>
</gene>
<dbReference type="Gene3D" id="2.60.40.740">
    <property type="match status" value="1"/>
</dbReference>
<accession>A0A1I3CF21</accession>
<feature type="compositionally biased region" description="Polar residues" evidence="4">
    <location>
        <begin position="1131"/>
        <end position="1159"/>
    </location>
</feature>
<feature type="domain" description="DUF7507" evidence="6">
    <location>
        <begin position="656"/>
        <end position="752"/>
    </location>
</feature>
<comment type="subcellular location">
    <subcellularLocation>
        <location evidence="1">Membrane</location>
        <topology evidence="1">Single-pass membrane protein</topology>
    </subcellularLocation>
</comment>
<feature type="domain" description="DUF7507" evidence="6">
    <location>
        <begin position="186"/>
        <end position="289"/>
    </location>
</feature>
<dbReference type="PANTHER" id="PTHR34819:SF3">
    <property type="entry name" value="CELL SURFACE PROTEIN"/>
    <property type="match status" value="1"/>
</dbReference>
<dbReference type="InterPro" id="IPR055354">
    <property type="entry name" value="DUF7507"/>
</dbReference>
<evidence type="ECO:0000256" key="3">
    <source>
        <dbReference type="ARBA" id="ARBA00023180"/>
    </source>
</evidence>
<evidence type="ECO:0000256" key="4">
    <source>
        <dbReference type="SAM" id="MobiDB-lite"/>
    </source>
</evidence>
<name>A0A1I3CF21_9ACTN</name>
<dbReference type="EMBL" id="FOQG01000002">
    <property type="protein sequence ID" value="SFH72936.1"/>
    <property type="molecule type" value="Genomic_DNA"/>
</dbReference>
<feature type="domain" description="DUF7507" evidence="6">
    <location>
        <begin position="418"/>
        <end position="520"/>
    </location>
</feature>
<keyword evidence="3" id="KW-0325">Glycoprotein</keyword>
<feature type="region of interest" description="Disordered" evidence="4">
    <location>
        <begin position="1131"/>
        <end position="1165"/>
    </location>
</feature>
<feature type="region of interest" description="Disordered" evidence="4">
    <location>
        <begin position="184"/>
        <end position="204"/>
    </location>
</feature>
<feature type="compositionally biased region" description="Polar residues" evidence="4">
    <location>
        <begin position="617"/>
        <end position="626"/>
    </location>
</feature>
<keyword evidence="8" id="KW-1185">Reference proteome</keyword>
<dbReference type="InterPro" id="IPR051172">
    <property type="entry name" value="Chlamydia_OmcB"/>
</dbReference>
<dbReference type="Proteomes" id="UP000198649">
    <property type="component" value="Unassembled WGS sequence"/>
</dbReference>
<dbReference type="GO" id="GO:0016020">
    <property type="term" value="C:membrane"/>
    <property type="evidence" value="ECO:0007669"/>
    <property type="project" value="UniProtKB-SubCell"/>
</dbReference>
<dbReference type="InterPro" id="IPR001434">
    <property type="entry name" value="OmcB-like_DUF11"/>
</dbReference>
<dbReference type="InterPro" id="IPR032695">
    <property type="entry name" value="Integrin_dom_sf"/>
</dbReference>
<dbReference type="PANTHER" id="PTHR34819">
    <property type="entry name" value="LARGE CYSTEINE-RICH PERIPLASMIC PROTEIN OMCB"/>
    <property type="match status" value="1"/>
</dbReference>
<evidence type="ECO:0000256" key="1">
    <source>
        <dbReference type="ARBA" id="ARBA00004167"/>
    </source>
</evidence>
<feature type="region of interest" description="Disordered" evidence="4">
    <location>
        <begin position="271"/>
        <end position="298"/>
    </location>
</feature>
<proteinExistence type="predicted"/>
<evidence type="ECO:0000313" key="7">
    <source>
        <dbReference type="EMBL" id="SFH72936.1"/>
    </source>
</evidence>